<protein>
    <submittedName>
        <fullName evidence="2">Uncharacterized protein</fullName>
    </submittedName>
</protein>
<proteinExistence type="predicted"/>
<evidence type="ECO:0000313" key="2">
    <source>
        <dbReference type="EMBL" id="OGC51221.1"/>
    </source>
</evidence>
<comment type="caution">
    <text evidence="2">The sequence shown here is derived from an EMBL/GenBank/DDBJ whole genome shotgun (WGS) entry which is preliminary data.</text>
</comment>
<evidence type="ECO:0000313" key="3">
    <source>
        <dbReference type="Proteomes" id="UP000176853"/>
    </source>
</evidence>
<keyword evidence="1" id="KW-0472">Membrane</keyword>
<keyword evidence="1" id="KW-0812">Transmembrane</keyword>
<name>A0A1F4V210_UNCKA</name>
<feature type="transmembrane region" description="Helical" evidence="1">
    <location>
        <begin position="32"/>
        <end position="54"/>
    </location>
</feature>
<dbReference type="AlphaFoldDB" id="A0A1F4V210"/>
<accession>A0A1F4V210</accession>
<sequence>MLVVFLSILLVIYLTIGLVYAVWILLFGYDRWYWFPINWLAGPPVIVMMIYFVVTGKKNPLGR</sequence>
<feature type="transmembrane region" description="Helical" evidence="1">
    <location>
        <begin position="5"/>
        <end position="26"/>
    </location>
</feature>
<dbReference type="Proteomes" id="UP000176853">
    <property type="component" value="Unassembled WGS sequence"/>
</dbReference>
<dbReference type="EMBL" id="MEVB01000049">
    <property type="protein sequence ID" value="OGC51221.1"/>
    <property type="molecule type" value="Genomic_DNA"/>
</dbReference>
<reference evidence="2 3" key="1">
    <citation type="journal article" date="2016" name="Nat. Commun.">
        <title>Thousands of microbial genomes shed light on interconnected biogeochemical processes in an aquifer system.</title>
        <authorList>
            <person name="Anantharaman K."/>
            <person name="Brown C.T."/>
            <person name="Hug L.A."/>
            <person name="Sharon I."/>
            <person name="Castelle C.J."/>
            <person name="Probst A.J."/>
            <person name="Thomas B.C."/>
            <person name="Singh A."/>
            <person name="Wilkins M.J."/>
            <person name="Karaoz U."/>
            <person name="Brodie E.L."/>
            <person name="Williams K.H."/>
            <person name="Hubbard S.S."/>
            <person name="Banfield J.F."/>
        </authorList>
    </citation>
    <scope>NUCLEOTIDE SEQUENCE [LARGE SCALE GENOMIC DNA]</scope>
</reference>
<keyword evidence="1" id="KW-1133">Transmembrane helix</keyword>
<evidence type="ECO:0000256" key="1">
    <source>
        <dbReference type="SAM" id="Phobius"/>
    </source>
</evidence>
<gene>
    <name evidence="2" type="ORF">A2709_01870</name>
</gene>
<organism evidence="2 3">
    <name type="scientific">candidate division WWE3 bacterium RIFCSPHIGHO2_01_FULL_43_9</name>
    <dbReference type="NCBI Taxonomy" id="1802618"/>
    <lineage>
        <taxon>Bacteria</taxon>
        <taxon>Katanobacteria</taxon>
    </lineage>
</organism>